<keyword evidence="5" id="KW-0539">Nucleus</keyword>
<feature type="region of interest" description="Disordered" evidence="6">
    <location>
        <begin position="81"/>
        <end position="141"/>
    </location>
</feature>
<dbReference type="AlphaFoldDB" id="A0A9W8ECJ9"/>
<keyword evidence="3" id="KW-0863">Zinc-finger</keyword>
<feature type="compositionally biased region" description="Polar residues" evidence="6">
    <location>
        <begin position="169"/>
        <end position="178"/>
    </location>
</feature>
<dbReference type="SUPFAM" id="SSF57667">
    <property type="entry name" value="beta-beta-alpha zinc fingers"/>
    <property type="match status" value="1"/>
</dbReference>
<dbReference type="InterPro" id="IPR036236">
    <property type="entry name" value="Znf_C2H2_sf"/>
</dbReference>
<dbReference type="InterPro" id="IPR000690">
    <property type="entry name" value="Matrin/U1-C_Znf_C2H2"/>
</dbReference>
<feature type="compositionally biased region" description="Low complexity" evidence="6">
    <location>
        <begin position="229"/>
        <end position="242"/>
    </location>
</feature>
<dbReference type="EC" id="1.6.99.1" evidence="8"/>
<organism evidence="8 9">
    <name type="scientific">Dimargaris verticillata</name>
    <dbReference type="NCBI Taxonomy" id="2761393"/>
    <lineage>
        <taxon>Eukaryota</taxon>
        <taxon>Fungi</taxon>
        <taxon>Fungi incertae sedis</taxon>
        <taxon>Zoopagomycota</taxon>
        <taxon>Kickxellomycotina</taxon>
        <taxon>Dimargaritomycetes</taxon>
        <taxon>Dimargaritales</taxon>
        <taxon>Dimargaritaceae</taxon>
        <taxon>Dimargaris</taxon>
    </lineage>
</organism>
<gene>
    <name evidence="8" type="primary">WBP4</name>
    <name evidence="8" type="ORF">H4R34_002829</name>
</gene>
<accession>A0A9W8ECJ9</accession>
<sequence>MAFGPTRADRWVANAKHWCRYCKLYIQDNKATRNIHENGKKHRENVAQFLRDIDKKSRADLEQEKETQRQLTLIEEAAARQYSQDLQSSHPGASTTTSAATPPLSRTTPPVPHPAQPTYTRLPKAHVPPKTRALTTEPKGLTAAEAMVTPGVWELVDTPDPTTEPVADTTLTQTSPVQEPSLAPTLEQAPITKTPAATAAHDNDSDPEDLAGFRIREKQPPEDMTLPFSGTATSAGGTSSSAPAEGLFKKRKAGGQAKQRKLRTKK</sequence>
<evidence type="ECO:0000313" key="8">
    <source>
        <dbReference type="EMBL" id="KAJ1979432.1"/>
    </source>
</evidence>
<dbReference type="InterPro" id="IPR040023">
    <property type="entry name" value="WBP4"/>
</dbReference>
<dbReference type="GO" id="GO:0003959">
    <property type="term" value="F:NADPH dehydrogenase activity"/>
    <property type="evidence" value="ECO:0007669"/>
    <property type="project" value="UniProtKB-EC"/>
</dbReference>
<feature type="compositionally biased region" description="Low complexity" evidence="6">
    <location>
        <begin position="189"/>
        <end position="200"/>
    </location>
</feature>
<evidence type="ECO:0000256" key="1">
    <source>
        <dbReference type="ARBA" id="ARBA00004123"/>
    </source>
</evidence>
<dbReference type="Proteomes" id="UP001151582">
    <property type="component" value="Unassembled WGS sequence"/>
</dbReference>
<dbReference type="GO" id="GO:0071011">
    <property type="term" value="C:precatalytic spliceosome"/>
    <property type="evidence" value="ECO:0007669"/>
    <property type="project" value="TreeGrafter"/>
</dbReference>
<feature type="domain" description="Matrin-type" evidence="7">
    <location>
        <begin position="17"/>
        <end position="48"/>
    </location>
</feature>
<evidence type="ECO:0000256" key="5">
    <source>
        <dbReference type="ARBA" id="ARBA00023242"/>
    </source>
</evidence>
<dbReference type="GO" id="GO:0003723">
    <property type="term" value="F:RNA binding"/>
    <property type="evidence" value="ECO:0007669"/>
    <property type="project" value="TreeGrafter"/>
</dbReference>
<dbReference type="Gene3D" id="3.30.160.60">
    <property type="entry name" value="Classic Zinc Finger"/>
    <property type="match status" value="1"/>
</dbReference>
<comment type="subcellular location">
    <subcellularLocation>
        <location evidence="1">Nucleus</location>
    </subcellularLocation>
</comment>
<dbReference type="OrthoDB" id="191651at2759"/>
<dbReference type="SMART" id="SM00451">
    <property type="entry name" value="ZnF_U1"/>
    <property type="match status" value="1"/>
</dbReference>
<evidence type="ECO:0000256" key="6">
    <source>
        <dbReference type="SAM" id="MobiDB-lite"/>
    </source>
</evidence>
<comment type="caution">
    <text evidence="8">The sequence shown here is derived from an EMBL/GenBank/DDBJ whole genome shotgun (WGS) entry which is preliminary data.</text>
</comment>
<dbReference type="InterPro" id="IPR003604">
    <property type="entry name" value="Matrin/U1-like-C_Znf_C2H2"/>
</dbReference>
<keyword evidence="4" id="KW-0862">Zinc</keyword>
<feature type="compositionally biased region" description="Basic residues" evidence="6">
    <location>
        <begin position="249"/>
        <end position="266"/>
    </location>
</feature>
<evidence type="ECO:0000259" key="7">
    <source>
        <dbReference type="PROSITE" id="PS50171"/>
    </source>
</evidence>
<dbReference type="PROSITE" id="PS50171">
    <property type="entry name" value="ZF_MATRIN"/>
    <property type="match status" value="1"/>
</dbReference>
<evidence type="ECO:0000256" key="2">
    <source>
        <dbReference type="ARBA" id="ARBA00022723"/>
    </source>
</evidence>
<keyword evidence="8" id="KW-0560">Oxidoreductase</keyword>
<evidence type="ECO:0000313" key="9">
    <source>
        <dbReference type="Proteomes" id="UP001151582"/>
    </source>
</evidence>
<dbReference type="Pfam" id="PF06220">
    <property type="entry name" value="zf-U1"/>
    <property type="match status" value="1"/>
</dbReference>
<protein>
    <submittedName>
        <fullName evidence="8">WW domain binding protein 4</fullName>
        <ecNumber evidence="8">1.6.99.1</ecNumber>
    </submittedName>
</protein>
<reference evidence="8" key="1">
    <citation type="submission" date="2022-07" db="EMBL/GenBank/DDBJ databases">
        <title>Phylogenomic reconstructions and comparative analyses of Kickxellomycotina fungi.</title>
        <authorList>
            <person name="Reynolds N.K."/>
            <person name="Stajich J.E."/>
            <person name="Barry K."/>
            <person name="Grigoriev I.V."/>
            <person name="Crous P."/>
            <person name="Smith M.E."/>
        </authorList>
    </citation>
    <scope>NUCLEOTIDE SEQUENCE</scope>
    <source>
        <strain evidence="8">RSA 567</strain>
    </source>
</reference>
<keyword evidence="9" id="KW-1185">Reference proteome</keyword>
<dbReference type="PANTHER" id="PTHR13173">
    <property type="entry name" value="WW DOMAIN BINDING PROTEIN 4"/>
    <property type="match status" value="1"/>
</dbReference>
<evidence type="ECO:0000256" key="3">
    <source>
        <dbReference type="ARBA" id="ARBA00022771"/>
    </source>
</evidence>
<dbReference type="InterPro" id="IPR013085">
    <property type="entry name" value="U1-CZ_Znf_C2H2"/>
</dbReference>
<feature type="compositionally biased region" description="Low complexity" evidence="6">
    <location>
        <begin position="88"/>
        <end position="108"/>
    </location>
</feature>
<dbReference type="PANTHER" id="PTHR13173:SF10">
    <property type="entry name" value="WW DOMAIN-BINDING PROTEIN 4"/>
    <property type="match status" value="1"/>
</dbReference>
<feature type="region of interest" description="Disordered" evidence="6">
    <location>
        <begin position="155"/>
        <end position="266"/>
    </location>
</feature>
<dbReference type="GO" id="GO:0008270">
    <property type="term" value="F:zinc ion binding"/>
    <property type="evidence" value="ECO:0007669"/>
    <property type="project" value="UniProtKB-KW"/>
</dbReference>
<dbReference type="EMBL" id="JANBQB010000219">
    <property type="protein sequence ID" value="KAJ1979432.1"/>
    <property type="molecule type" value="Genomic_DNA"/>
</dbReference>
<dbReference type="GO" id="GO:0000398">
    <property type="term" value="P:mRNA splicing, via spliceosome"/>
    <property type="evidence" value="ECO:0007669"/>
    <property type="project" value="InterPro"/>
</dbReference>
<evidence type="ECO:0000256" key="4">
    <source>
        <dbReference type="ARBA" id="ARBA00022833"/>
    </source>
</evidence>
<name>A0A9W8ECJ9_9FUNG</name>
<keyword evidence="2" id="KW-0479">Metal-binding</keyword>
<proteinExistence type="predicted"/>